<dbReference type="Proteomes" id="UP000626109">
    <property type="component" value="Unassembled WGS sequence"/>
</dbReference>
<name>A0A813K818_POLGL</name>
<gene>
    <name evidence="1" type="ORF">PGLA2088_LOCUS28389</name>
</gene>
<accession>A0A813K818</accession>
<dbReference type="AlphaFoldDB" id="A0A813K818"/>
<sequence>RLSGAIPVTSLAALPKSWTDVLGVVGNVELRNICERSFTVLWPPSGIPPRQTVSALPQMSTLLVGAPDEHALAELKRCVPQALCLPE</sequence>
<feature type="non-terminal residue" evidence="1">
    <location>
        <position position="1"/>
    </location>
</feature>
<evidence type="ECO:0000313" key="1">
    <source>
        <dbReference type="EMBL" id="CAE8693457.1"/>
    </source>
</evidence>
<reference evidence="1" key="1">
    <citation type="submission" date="2021-02" db="EMBL/GenBank/DDBJ databases">
        <authorList>
            <person name="Dougan E. K."/>
            <person name="Rhodes N."/>
            <person name="Thang M."/>
            <person name="Chan C."/>
        </authorList>
    </citation>
    <scope>NUCLEOTIDE SEQUENCE</scope>
</reference>
<feature type="non-terminal residue" evidence="1">
    <location>
        <position position="87"/>
    </location>
</feature>
<evidence type="ECO:0000313" key="2">
    <source>
        <dbReference type="Proteomes" id="UP000626109"/>
    </source>
</evidence>
<proteinExistence type="predicted"/>
<comment type="caution">
    <text evidence="1">The sequence shown here is derived from an EMBL/GenBank/DDBJ whole genome shotgun (WGS) entry which is preliminary data.</text>
</comment>
<protein>
    <submittedName>
        <fullName evidence="1">Uncharacterized protein</fullName>
    </submittedName>
</protein>
<dbReference type="EMBL" id="CAJNNW010027860">
    <property type="protein sequence ID" value="CAE8693457.1"/>
    <property type="molecule type" value="Genomic_DNA"/>
</dbReference>
<organism evidence="1 2">
    <name type="scientific">Polarella glacialis</name>
    <name type="common">Dinoflagellate</name>
    <dbReference type="NCBI Taxonomy" id="89957"/>
    <lineage>
        <taxon>Eukaryota</taxon>
        <taxon>Sar</taxon>
        <taxon>Alveolata</taxon>
        <taxon>Dinophyceae</taxon>
        <taxon>Suessiales</taxon>
        <taxon>Suessiaceae</taxon>
        <taxon>Polarella</taxon>
    </lineage>
</organism>